<evidence type="ECO:0000313" key="6">
    <source>
        <dbReference type="EMBL" id="SSW63705.1"/>
    </source>
</evidence>
<dbReference type="Pfam" id="PF00496">
    <property type="entry name" value="SBP_bac_5"/>
    <property type="match status" value="1"/>
</dbReference>
<dbReference type="GO" id="GO:1904680">
    <property type="term" value="F:peptide transmembrane transporter activity"/>
    <property type="evidence" value="ECO:0007669"/>
    <property type="project" value="TreeGrafter"/>
</dbReference>
<dbReference type="PANTHER" id="PTHR30290:SF9">
    <property type="entry name" value="OLIGOPEPTIDE-BINDING PROTEIN APPA"/>
    <property type="match status" value="1"/>
</dbReference>
<dbReference type="CDD" id="cd00995">
    <property type="entry name" value="PBP2_NikA_DppA_OppA_like"/>
    <property type="match status" value="1"/>
</dbReference>
<dbReference type="AlphaFoldDB" id="A0A446C798"/>
<comment type="similarity">
    <text evidence="1">Belongs to the bacterial solute-binding protein 5 family.</text>
</comment>
<accession>A0A446C798</accession>
<evidence type="ECO:0000256" key="1">
    <source>
        <dbReference type="ARBA" id="ARBA00005695"/>
    </source>
</evidence>
<evidence type="ECO:0000256" key="2">
    <source>
        <dbReference type="ARBA" id="ARBA00022448"/>
    </source>
</evidence>
<dbReference type="InterPro" id="IPR039424">
    <property type="entry name" value="SBP_5"/>
</dbReference>
<keyword evidence="2" id="KW-0813">Transport</keyword>
<dbReference type="Gene3D" id="3.40.190.10">
    <property type="entry name" value="Periplasmic binding protein-like II"/>
    <property type="match status" value="1"/>
</dbReference>
<dbReference type="Proteomes" id="UP000289465">
    <property type="component" value="Unassembled WGS sequence"/>
</dbReference>
<dbReference type="GO" id="GO:0015833">
    <property type="term" value="P:peptide transport"/>
    <property type="evidence" value="ECO:0007669"/>
    <property type="project" value="TreeGrafter"/>
</dbReference>
<dbReference type="PIRSF" id="PIRSF002741">
    <property type="entry name" value="MppA"/>
    <property type="match status" value="1"/>
</dbReference>
<dbReference type="InterPro" id="IPR030678">
    <property type="entry name" value="Peptide/Ni-bd"/>
</dbReference>
<feature type="chain" id="PRO_5019113712" evidence="4">
    <location>
        <begin position="31"/>
        <end position="510"/>
    </location>
</feature>
<dbReference type="GO" id="GO:0030288">
    <property type="term" value="C:outer membrane-bounded periplasmic space"/>
    <property type="evidence" value="ECO:0007669"/>
    <property type="project" value="UniProtKB-ARBA"/>
</dbReference>
<dbReference type="Gene3D" id="3.90.76.10">
    <property type="entry name" value="Dipeptide-binding Protein, Domain 1"/>
    <property type="match status" value="1"/>
</dbReference>
<evidence type="ECO:0000256" key="4">
    <source>
        <dbReference type="SAM" id="SignalP"/>
    </source>
</evidence>
<keyword evidence="3 4" id="KW-0732">Signal</keyword>
<dbReference type="EMBL" id="UFQC01000003">
    <property type="protein sequence ID" value="SSW63705.1"/>
    <property type="molecule type" value="Genomic_DNA"/>
</dbReference>
<dbReference type="GO" id="GO:0043190">
    <property type="term" value="C:ATP-binding cassette (ABC) transporter complex"/>
    <property type="evidence" value="ECO:0007669"/>
    <property type="project" value="InterPro"/>
</dbReference>
<feature type="domain" description="Solute-binding protein family 5" evidence="5">
    <location>
        <begin position="74"/>
        <end position="432"/>
    </location>
</feature>
<evidence type="ECO:0000313" key="7">
    <source>
        <dbReference type="Proteomes" id="UP000289465"/>
    </source>
</evidence>
<organism evidence="6 7">
    <name type="scientific">Achromobacter veterisilvae</name>
    <dbReference type="NCBI Taxonomy" id="2069367"/>
    <lineage>
        <taxon>Bacteria</taxon>
        <taxon>Pseudomonadati</taxon>
        <taxon>Pseudomonadota</taxon>
        <taxon>Betaproteobacteria</taxon>
        <taxon>Burkholderiales</taxon>
        <taxon>Alcaligenaceae</taxon>
        <taxon>Achromobacter</taxon>
    </lineage>
</organism>
<dbReference type="SUPFAM" id="SSF53850">
    <property type="entry name" value="Periplasmic binding protein-like II"/>
    <property type="match status" value="1"/>
</dbReference>
<dbReference type="Gene3D" id="3.10.105.10">
    <property type="entry name" value="Dipeptide-binding Protein, Domain 3"/>
    <property type="match status" value="1"/>
</dbReference>
<evidence type="ECO:0000259" key="5">
    <source>
        <dbReference type="Pfam" id="PF00496"/>
    </source>
</evidence>
<proteinExistence type="inferred from homology"/>
<name>A0A446C798_9BURK</name>
<sequence>MLSLRKTFTATALALALGGALPAVLSTAHAAGTLNVAINQDPGSWDPIDTFVTFWGSVGSNLYDGLTMRGADLKLQPGLATAWEYLDDNKRLRFKLREGVKFHNGEPFNAEAVKFTFERLLGAEGTKGPQKANYDSIGEVKVVDEYTVDFILKQPDPVLLTKLAGYGAMIVPPKYIKEKGEDNFNTNPVGTGPFKFESYQPKVNVTLARNDDYWGGKPKLDKVVYRFIGEPGTQVAELQAGRVDIATLIPLGLIDTVKKSGNADVISTGGPVAYALRYNTKNGITQNRDVRRALIMAVDRDAIVKQLLLGQAKTIASFQGPQSFGYNAEQKPLPFNPAEAKKLLAAAGVKPGATVQIDVRGSDSNFREVAQAVSGYLQGVGVRATIKPYETGVLLNDIIPGGKTGEMWQNQWGGWTYDYDNTAYLMYHSGQKWNPYDNDAKLNGMLEAQRTVYDVKKREAMLQEIATYVADQALELPLYSLNTIVGVNKRVKNLEVPGDIRFRFLEASVE</sequence>
<dbReference type="PANTHER" id="PTHR30290">
    <property type="entry name" value="PERIPLASMIC BINDING COMPONENT OF ABC TRANSPORTER"/>
    <property type="match status" value="1"/>
</dbReference>
<feature type="signal peptide" evidence="4">
    <location>
        <begin position="1"/>
        <end position="30"/>
    </location>
</feature>
<gene>
    <name evidence="6" type="primary">dppA_2</name>
    <name evidence="6" type="ORF">AVE30378_00606</name>
</gene>
<dbReference type="OrthoDB" id="9801799at2"/>
<evidence type="ECO:0000256" key="3">
    <source>
        <dbReference type="ARBA" id="ARBA00022729"/>
    </source>
</evidence>
<protein>
    <submittedName>
        <fullName evidence="6">Periplasmic dipeptide transport protein</fullName>
    </submittedName>
</protein>
<reference evidence="6 7" key="1">
    <citation type="submission" date="2018-07" db="EMBL/GenBank/DDBJ databases">
        <authorList>
            <person name="Peeters C."/>
        </authorList>
    </citation>
    <scope>NUCLEOTIDE SEQUENCE [LARGE SCALE GENOMIC DNA]</scope>
    <source>
        <strain evidence="6 7">LMG 30378</strain>
    </source>
</reference>
<dbReference type="InterPro" id="IPR000914">
    <property type="entry name" value="SBP_5_dom"/>
</dbReference>
<dbReference type="RefSeq" id="WP_129239301.1">
    <property type="nucleotide sequence ID" value="NZ_UFQC01000003.1"/>
</dbReference>